<name>A0A9W9M7L6_9EURO</name>
<dbReference type="OrthoDB" id="4503082at2759"/>
<dbReference type="AlphaFoldDB" id="A0A9W9M7L6"/>
<dbReference type="Proteomes" id="UP001150942">
    <property type="component" value="Unassembled WGS sequence"/>
</dbReference>
<comment type="caution">
    <text evidence="2">The sequence shown here is derived from an EMBL/GenBank/DDBJ whole genome shotgun (WGS) entry which is preliminary data.</text>
</comment>
<reference evidence="2" key="2">
    <citation type="journal article" date="2023" name="IMA Fungus">
        <title>Comparative genomic study of the Penicillium genus elucidates a diverse pangenome and 15 lateral gene transfer events.</title>
        <authorList>
            <person name="Petersen C."/>
            <person name="Sorensen T."/>
            <person name="Nielsen M.R."/>
            <person name="Sondergaard T.E."/>
            <person name="Sorensen J.L."/>
            <person name="Fitzpatrick D.A."/>
            <person name="Frisvad J.C."/>
            <person name="Nielsen K.L."/>
        </authorList>
    </citation>
    <scope>NUCLEOTIDE SEQUENCE</scope>
    <source>
        <strain evidence="2">IBT 20477</strain>
    </source>
</reference>
<dbReference type="InterPro" id="IPR011009">
    <property type="entry name" value="Kinase-like_dom_sf"/>
</dbReference>
<dbReference type="EMBL" id="JAPQKQ010000006">
    <property type="protein sequence ID" value="KAJ5192220.1"/>
    <property type="molecule type" value="Genomic_DNA"/>
</dbReference>
<sequence>MRRFRASGEQADRRAEAEKQRLEDGSKAQAQDAKANGELAPPPPPPPREKATTTLQRPRCLSRRCRVVEIEKEQKGQSILLCFPGGEWGLPCRHVDNFERLNHIEEGSYGWVSRAKNISTGGVVTLKKLKLENSLDGFPATGLREIETLMETPTSSADLWATYVAPHGHAIRHWHSRTIAIGPHNP</sequence>
<dbReference type="SUPFAM" id="SSF56112">
    <property type="entry name" value="Protein kinase-like (PK-like)"/>
    <property type="match status" value="1"/>
</dbReference>
<keyword evidence="3" id="KW-1185">Reference proteome</keyword>
<evidence type="ECO:0008006" key="4">
    <source>
        <dbReference type="Google" id="ProtNLM"/>
    </source>
</evidence>
<feature type="region of interest" description="Disordered" evidence="1">
    <location>
        <begin position="1"/>
        <end position="57"/>
    </location>
</feature>
<evidence type="ECO:0000313" key="2">
    <source>
        <dbReference type="EMBL" id="KAJ5192220.1"/>
    </source>
</evidence>
<feature type="compositionally biased region" description="Basic and acidic residues" evidence="1">
    <location>
        <begin position="10"/>
        <end position="26"/>
    </location>
</feature>
<reference evidence="2" key="1">
    <citation type="submission" date="2022-11" db="EMBL/GenBank/DDBJ databases">
        <authorList>
            <person name="Petersen C."/>
        </authorList>
    </citation>
    <scope>NUCLEOTIDE SEQUENCE</scope>
    <source>
        <strain evidence="2">IBT 20477</strain>
    </source>
</reference>
<dbReference type="Gene3D" id="3.30.200.20">
    <property type="entry name" value="Phosphorylase Kinase, domain 1"/>
    <property type="match status" value="1"/>
</dbReference>
<evidence type="ECO:0000313" key="3">
    <source>
        <dbReference type="Proteomes" id="UP001150942"/>
    </source>
</evidence>
<evidence type="ECO:0000256" key="1">
    <source>
        <dbReference type="SAM" id="MobiDB-lite"/>
    </source>
</evidence>
<protein>
    <recommendedName>
        <fullName evidence="4">Protein kinase domain-containing protein</fullName>
    </recommendedName>
</protein>
<proteinExistence type="predicted"/>
<gene>
    <name evidence="2" type="ORF">N7449_008362</name>
</gene>
<accession>A0A9W9M7L6</accession>
<organism evidence="2 3">
    <name type="scientific">Penicillium cf. viridicatum</name>
    <dbReference type="NCBI Taxonomy" id="2972119"/>
    <lineage>
        <taxon>Eukaryota</taxon>
        <taxon>Fungi</taxon>
        <taxon>Dikarya</taxon>
        <taxon>Ascomycota</taxon>
        <taxon>Pezizomycotina</taxon>
        <taxon>Eurotiomycetes</taxon>
        <taxon>Eurotiomycetidae</taxon>
        <taxon>Eurotiales</taxon>
        <taxon>Aspergillaceae</taxon>
        <taxon>Penicillium</taxon>
    </lineage>
</organism>